<evidence type="ECO:0000256" key="2">
    <source>
        <dbReference type="SAM" id="SignalP"/>
    </source>
</evidence>
<dbReference type="GO" id="GO:0005507">
    <property type="term" value="F:copper ion binding"/>
    <property type="evidence" value="ECO:0007669"/>
    <property type="project" value="InterPro"/>
</dbReference>
<dbReference type="SUPFAM" id="SSF103515">
    <property type="entry name" value="Autotransporter"/>
    <property type="match status" value="1"/>
</dbReference>
<feature type="region of interest" description="Disordered" evidence="1">
    <location>
        <begin position="28"/>
        <end position="83"/>
    </location>
</feature>
<feature type="compositionally biased region" description="Low complexity" evidence="1">
    <location>
        <begin position="42"/>
        <end position="59"/>
    </location>
</feature>
<name>A0AAW8JKH7_9GAMM</name>
<comment type="caution">
    <text evidence="3">The sequence shown here is derived from an EMBL/GenBank/DDBJ whole genome shotgun (WGS) entry which is preliminary data.</text>
</comment>
<sequence>MRITNLFSLSVMASSLFIFSSQANAEDTHEMMSMHQEHQHHLQTQQSSDTSQENESEQSIHNQDVHRQHAHDAAHMKEHGGQVYQSTSIENKWMLDDDGKGTLKSKVKTWIGTDENKLFLTAHLEKAESSAEHYDISALYSRNIAEFWDLQAGARYRHDQHRREDKQQVDAQFGVHGLSPYFFETEAYVYFGKDDQVALSLELERDFLITQKWIMQPYVEAEIVINDDSKYAKKTGLSSAEMGLKTRYEINKNVMPFIDIAYAYDKGNQATAWQSATKSDSGLRYGGGITFKF</sequence>
<dbReference type="InterPro" id="IPR036709">
    <property type="entry name" value="Autotransporte_beta_dom_sf"/>
</dbReference>
<dbReference type="GO" id="GO:0006878">
    <property type="term" value="P:intracellular copper ion homeostasis"/>
    <property type="evidence" value="ECO:0007669"/>
    <property type="project" value="InterPro"/>
</dbReference>
<dbReference type="Pfam" id="PF05275">
    <property type="entry name" value="CopB"/>
    <property type="match status" value="1"/>
</dbReference>
<accession>A0AAW8JKH7</accession>
<dbReference type="RefSeq" id="WP_308957123.1">
    <property type="nucleotide sequence ID" value="NZ_JAVICY010000033.1"/>
</dbReference>
<evidence type="ECO:0000256" key="1">
    <source>
        <dbReference type="SAM" id="MobiDB-lite"/>
    </source>
</evidence>
<dbReference type="AlphaFoldDB" id="A0AAW8JKH7"/>
<protein>
    <submittedName>
        <fullName evidence="3">Copper resistance protein B</fullName>
    </submittedName>
</protein>
<dbReference type="Proteomes" id="UP001243195">
    <property type="component" value="Unassembled WGS sequence"/>
</dbReference>
<dbReference type="EMBL" id="JAVIDA010000030">
    <property type="protein sequence ID" value="MDQ9072978.1"/>
    <property type="molecule type" value="Genomic_DNA"/>
</dbReference>
<keyword evidence="2" id="KW-0732">Signal</keyword>
<feature type="compositionally biased region" description="Basic and acidic residues" evidence="1">
    <location>
        <begin position="28"/>
        <end position="40"/>
    </location>
</feature>
<feature type="signal peptide" evidence="2">
    <location>
        <begin position="1"/>
        <end position="25"/>
    </location>
</feature>
<reference evidence="3" key="1">
    <citation type="submission" date="2023-08" db="EMBL/GenBank/DDBJ databases">
        <title>Emergence of clinically-relevant ST2 carbapenem-resistant Acinetobacter baumannii strains in hospital sewages in Zhejiang, East of China.</title>
        <authorList>
            <person name="Kaichao C."/>
            <person name="Zhang R."/>
        </authorList>
    </citation>
    <scope>NUCLEOTIDE SEQUENCE</scope>
    <source>
        <strain evidence="3">M-SY-60</strain>
    </source>
</reference>
<dbReference type="GO" id="GO:0009279">
    <property type="term" value="C:cell outer membrane"/>
    <property type="evidence" value="ECO:0007669"/>
    <property type="project" value="InterPro"/>
</dbReference>
<feature type="chain" id="PRO_5043959099" evidence="2">
    <location>
        <begin position="26"/>
        <end position="293"/>
    </location>
</feature>
<proteinExistence type="predicted"/>
<organism evidence="3 4">
    <name type="scientific">Acinetobacter gerneri</name>
    <dbReference type="NCBI Taxonomy" id="202952"/>
    <lineage>
        <taxon>Bacteria</taxon>
        <taxon>Pseudomonadati</taxon>
        <taxon>Pseudomonadota</taxon>
        <taxon>Gammaproteobacteria</taxon>
        <taxon>Moraxellales</taxon>
        <taxon>Moraxellaceae</taxon>
        <taxon>Acinetobacter</taxon>
    </lineage>
</organism>
<gene>
    <name evidence="3" type="ORF">RFH51_16105</name>
</gene>
<evidence type="ECO:0000313" key="3">
    <source>
        <dbReference type="EMBL" id="MDQ9072978.1"/>
    </source>
</evidence>
<evidence type="ECO:0000313" key="4">
    <source>
        <dbReference type="Proteomes" id="UP001243195"/>
    </source>
</evidence>
<dbReference type="InterPro" id="IPR007939">
    <property type="entry name" value="Cu-R_B_prcur"/>
</dbReference>
<feature type="compositionally biased region" description="Basic and acidic residues" evidence="1">
    <location>
        <begin position="63"/>
        <end position="80"/>
    </location>
</feature>